<comment type="cofactor">
    <cofactor evidence="1">
        <name>Mg(2+)</name>
        <dbReference type="ChEBI" id="CHEBI:18420"/>
    </cofactor>
</comment>
<dbReference type="InterPro" id="IPR032284">
    <property type="entry name" value="RecQ_Zn-bd"/>
</dbReference>
<comment type="catalytic activity">
    <reaction evidence="15">
        <text>Couples ATP hydrolysis with the unwinding of duplex DNA by translocating in the 3'-5' direction.</text>
        <dbReference type="EC" id="5.6.2.4"/>
    </reaction>
</comment>
<dbReference type="GO" id="GO:0006281">
    <property type="term" value="P:DNA repair"/>
    <property type="evidence" value="ECO:0007669"/>
    <property type="project" value="UniProtKB-KW"/>
</dbReference>
<dbReference type="GO" id="GO:0030894">
    <property type="term" value="C:replisome"/>
    <property type="evidence" value="ECO:0007669"/>
    <property type="project" value="TreeGrafter"/>
</dbReference>
<dbReference type="Proteomes" id="UP000184164">
    <property type="component" value="Unassembled WGS sequence"/>
</dbReference>
<dbReference type="InterPro" id="IPR036390">
    <property type="entry name" value="WH_DNA-bd_sf"/>
</dbReference>
<dbReference type="GO" id="GO:0009432">
    <property type="term" value="P:SOS response"/>
    <property type="evidence" value="ECO:0007669"/>
    <property type="project" value="UniProtKB-UniRule"/>
</dbReference>
<dbReference type="InterPro" id="IPR010997">
    <property type="entry name" value="HRDC-like_sf"/>
</dbReference>
<dbReference type="FunFam" id="3.40.50.300:FF:000156">
    <property type="entry name" value="ATP-dependent DNA helicase recQ"/>
    <property type="match status" value="1"/>
</dbReference>
<keyword evidence="13" id="KW-0234">DNA repair</keyword>
<evidence type="ECO:0000256" key="8">
    <source>
        <dbReference type="ARBA" id="ARBA00022806"/>
    </source>
</evidence>
<keyword evidence="4" id="KW-0479">Metal-binding</keyword>
<dbReference type="Pfam" id="PF00570">
    <property type="entry name" value="HRDC"/>
    <property type="match status" value="1"/>
</dbReference>
<keyword evidence="8 20" id="KW-0347">Helicase</keyword>
<evidence type="ECO:0000259" key="18">
    <source>
        <dbReference type="PROSITE" id="PS51192"/>
    </source>
</evidence>
<dbReference type="NCBIfam" id="TIGR00614">
    <property type="entry name" value="recQ_fam"/>
    <property type="match status" value="1"/>
</dbReference>
<keyword evidence="12" id="KW-0233">DNA recombination</keyword>
<dbReference type="SMART" id="SM00956">
    <property type="entry name" value="RQC"/>
    <property type="match status" value="1"/>
</dbReference>
<feature type="domain" description="Helicase ATP-binding" evidence="18">
    <location>
        <begin position="28"/>
        <end position="199"/>
    </location>
</feature>
<dbReference type="GO" id="GO:0046872">
    <property type="term" value="F:metal ion binding"/>
    <property type="evidence" value="ECO:0007669"/>
    <property type="project" value="UniProtKB-KW"/>
</dbReference>
<dbReference type="InterPro" id="IPR036388">
    <property type="entry name" value="WH-like_DNA-bd_sf"/>
</dbReference>
<dbReference type="Gene3D" id="1.10.10.1390">
    <property type="entry name" value="ATP-dependent DNA helicase RecQ"/>
    <property type="match status" value="1"/>
</dbReference>
<evidence type="ECO:0000256" key="16">
    <source>
        <dbReference type="NCBIfam" id="TIGR01389"/>
    </source>
</evidence>
<dbReference type="GO" id="GO:0043590">
    <property type="term" value="C:bacterial nucleoid"/>
    <property type="evidence" value="ECO:0007669"/>
    <property type="project" value="TreeGrafter"/>
</dbReference>
<evidence type="ECO:0000256" key="5">
    <source>
        <dbReference type="ARBA" id="ARBA00022741"/>
    </source>
</evidence>
<dbReference type="InterPro" id="IPR044876">
    <property type="entry name" value="HRDC_dom_sf"/>
</dbReference>
<keyword evidence="9" id="KW-0862">Zinc</keyword>
<keyword evidence="21" id="KW-1185">Reference proteome</keyword>
<keyword evidence="11" id="KW-0238">DNA-binding</keyword>
<dbReference type="NCBIfam" id="TIGR01389">
    <property type="entry name" value="recQ"/>
    <property type="match status" value="1"/>
</dbReference>
<keyword evidence="7" id="KW-0378">Hydrolase</keyword>
<dbReference type="InterPro" id="IPR006293">
    <property type="entry name" value="DNA_helicase_ATP-dep_RecQ_bac"/>
</dbReference>
<dbReference type="RefSeq" id="WP_073001798.1">
    <property type="nucleotide sequence ID" value="NZ_FQUM01000005.1"/>
</dbReference>
<proteinExistence type="inferred from homology"/>
<dbReference type="GO" id="GO:0009378">
    <property type="term" value="F:four-way junction helicase activity"/>
    <property type="evidence" value="ECO:0007669"/>
    <property type="project" value="TreeGrafter"/>
</dbReference>
<evidence type="ECO:0000256" key="14">
    <source>
        <dbReference type="ARBA" id="ARBA00023235"/>
    </source>
</evidence>
<dbReference type="PANTHER" id="PTHR13710:SF105">
    <property type="entry name" value="ATP-DEPENDENT DNA HELICASE Q1"/>
    <property type="match status" value="1"/>
</dbReference>
<dbReference type="InterPro" id="IPR002121">
    <property type="entry name" value="HRDC_dom"/>
</dbReference>
<dbReference type="PROSITE" id="PS51192">
    <property type="entry name" value="HELICASE_ATP_BIND_1"/>
    <property type="match status" value="1"/>
</dbReference>
<dbReference type="Gene3D" id="1.10.10.10">
    <property type="entry name" value="Winged helix-like DNA-binding domain superfamily/Winged helix DNA-binding domain"/>
    <property type="match status" value="1"/>
</dbReference>
<organism evidence="20 21">
    <name type="scientific">Mariniphaga anaerophila</name>
    <dbReference type="NCBI Taxonomy" id="1484053"/>
    <lineage>
        <taxon>Bacteria</taxon>
        <taxon>Pseudomonadati</taxon>
        <taxon>Bacteroidota</taxon>
        <taxon>Bacteroidia</taxon>
        <taxon>Marinilabiliales</taxon>
        <taxon>Prolixibacteraceae</taxon>
        <taxon>Mariniphaga</taxon>
    </lineage>
</organism>
<dbReference type="InterPro" id="IPR004589">
    <property type="entry name" value="DNA_helicase_ATP-dep_RecQ"/>
</dbReference>
<dbReference type="GO" id="GO:0005524">
    <property type="term" value="F:ATP binding"/>
    <property type="evidence" value="ECO:0007669"/>
    <property type="project" value="UniProtKB-KW"/>
</dbReference>
<dbReference type="GO" id="GO:0006310">
    <property type="term" value="P:DNA recombination"/>
    <property type="evidence" value="ECO:0007669"/>
    <property type="project" value="UniProtKB-UniRule"/>
</dbReference>
<evidence type="ECO:0000313" key="21">
    <source>
        <dbReference type="Proteomes" id="UP000184164"/>
    </source>
</evidence>
<dbReference type="AlphaFoldDB" id="A0A1M5B8R7"/>
<dbReference type="CDD" id="cd18794">
    <property type="entry name" value="SF2_C_RecQ"/>
    <property type="match status" value="1"/>
</dbReference>
<accession>A0A1M5B8R7</accession>
<dbReference type="InterPro" id="IPR048671">
    <property type="entry name" value="RecQ-1-like_HTH"/>
</dbReference>
<dbReference type="InterPro" id="IPR027417">
    <property type="entry name" value="P-loop_NTPase"/>
</dbReference>
<dbReference type="SMART" id="SM00490">
    <property type="entry name" value="HELICc"/>
    <property type="match status" value="1"/>
</dbReference>
<keyword evidence="14" id="KW-0413">Isomerase</keyword>
<feature type="domain" description="Helicase C-terminal" evidence="19">
    <location>
        <begin position="220"/>
        <end position="376"/>
    </location>
</feature>
<dbReference type="Pfam" id="PF21220">
    <property type="entry name" value="RecQ-1-like_HTH"/>
    <property type="match status" value="1"/>
</dbReference>
<dbReference type="SMART" id="SM00487">
    <property type="entry name" value="DEXDc"/>
    <property type="match status" value="1"/>
</dbReference>
<evidence type="ECO:0000256" key="9">
    <source>
        <dbReference type="ARBA" id="ARBA00022833"/>
    </source>
</evidence>
<evidence type="ECO:0000313" key="20">
    <source>
        <dbReference type="EMBL" id="SHF38951.1"/>
    </source>
</evidence>
<dbReference type="GO" id="GO:0006260">
    <property type="term" value="P:DNA replication"/>
    <property type="evidence" value="ECO:0007669"/>
    <property type="project" value="InterPro"/>
</dbReference>
<evidence type="ECO:0000256" key="15">
    <source>
        <dbReference type="ARBA" id="ARBA00034617"/>
    </source>
</evidence>
<dbReference type="PROSITE" id="PS50967">
    <property type="entry name" value="HRDC"/>
    <property type="match status" value="1"/>
</dbReference>
<feature type="domain" description="HRDC" evidence="17">
    <location>
        <begin position="529"/>
        <end position="609"/>
    </location>
</feature>
<dbReference type="STRING" id="1484053.SAMN05444274_10535"/>
<dbReference type="InterPro" id="IPR014001">
    <property type="entry name" value="Helicase_ATP-bd"/>
</dbReference>
<gene>
    <name evidence="20" type="ORF">SAMN05444274_10535</name>
</gene>
<keyword evidence="5" id="KW-0547">Nucleotide-binding</keyword>
<dbReference type="CDD" id="cd17920">
    <property type="entry name" value="DEXHc_RecQ"/>
    <property type="match status" value="1"/>
</dbReference>
<keyword evidence="6" id="KW-0227">DNA damage</keyword>
<dbReference type="Gene3D" id="1.10.150.80">
    <property type="entry name" value="HRDC domain"/>
    <property type="match status" value="1"/>
</dbReference>
<evidence type="ECO:0000256" key="4">
    <source>
        <dbReference type="ARBA" id="ARBA00022723"/>
    </source>
</evidence>
<dbReference type="Pfam" id="PF16124">
    <property type="entry name" value="RecQ_Zn_bind"/>
    <property type="match status" value="1"/>
</dbReference>
<sequence length="727" mass="81911">MNKSVSLTEHLQHFFGFDRFKGQQEEAVKSVMDGKNTFVLMPTGGGKSLIYQLPALLLEGTAIVISPLIALMKNQVDSIRGMQAEDNVAHFLNSSLSKAAISEVKNDVLEGRTKLLYVAPESLTKEENIEFLKNVKISFYAIDEAHCISEWGHDFRPEYRRIKPIVEEIGKAPVVALTATATAKVQHDIQKNLGILDAQVFKASFNRPNLYYEVRPKVKPEAQIIKFIKQNEGKSGIIYCLSRKKVEEIAETLQVNGIKALPYHAGMDAATRSGNQDKFLMEEVDVIVATIAFGMGIDKPDVRFVIHYDIPKSLEGYYQETGRAGRDGGEGQCITFYSYKDIQKLEKFMHGKPVAEQEIGKQLLLDTVSYAESAICRRIILLHYFGETFPGNCGNCDNCLNPKEQGEAKDEVVRALKAILEVNEKYKGEHISNILIGNKTAAVKSFKHYKLKAFGSGKDHDERYWNAVFRQSMIKGLINKDIENYGTLKVTPQGHEFLENPTSFMLVKNHDYEEEEESAAASGAPSGATGGDPALFGMLKDLRKKVAKRKNLPPFVIFQDPSLADMSIQYPVSIDELQKIQGVGQGKARRYGKEFVELIKKYVEENEIERPDDFVVRTVANKSKMKVFIIQSIDRKIPFEDIADSKGVTLKEVISEVEAIVHSGTKLNIDYYVNDVLDDEHQEEVFDYFREAEDDSVEKALDDLGEDEYSEEDIRLMRIKFLSDMGN</sequence>
<evidence type="ECO:0000256" key="10">
    <source>
        <dbReference type="ARBA" id="ARBA00022840"/>
    </source>
</evidence>
<dbReference type="GO" id="GO:0005737">
    <property type="term" value="C:cytoplasm"/>
    <property type="evidence" value="ECO:0007669"/>
    <property type="project" value="TreeGrafter"/>
</dbReference>
<dbReference type="SUPFAM" id="SSF47819">
    <property type="entry name" value="HRDC-like"/>
    <property type="match status" value="1"/>
</dbReference>
<evidence type="ECO:0000259" key="19">
    <source>
        <dbReference type="PROSITE" id="PS51194"/>
    </source>
</evidence>
<dbReference type="InterPro" id="IPR001650">
    <property type="entry name" value="Helicase_C-like"/>
</dbReference>
<dbReference type="EC" id="5.6.2.4" evidence="16"/>
<keyword evidence="10" id="KW-0067">ATP-binding</keyword>
<dbReference type="GO" id="GO:0003677">
    <property type="term" value="F:DNA binding"/>
    <property type="evidence" value="ECO:0007669"/>
    <property type="project" value="UniProtKB-KW"/>
</dbReference>
<dbReference type="SMART" id="SM00341">
    <property type="entry name" value="HRDC"/>
    <property type="match status" value="1"/>
</dbReference>
<dbReference type="PROSITE" id="PS51194">
    <property type="entry name" value="HELICASE_CTER"/>
    <property type="match status" value="1"/>
</dbReference>
<dbReference type="GO" id="GO:0043138">
    <property type="term" value="F:3'-5' DNA helicase activity"/>
    <property type="evidence" value="ECO:0007669"/>
    <property type="project" value="UniProtKB-EC"/>
</dbReference>
<dbReference type="GO" id="GO:0016787">
    <property type="term" value="F:hydrolase activity"/>
    <property type="evidence" value="ECO:0007669"/>
    <property type="project" value="UniProtKB-KW"/>
</dbReference>
<dbReference type="InterPro" id="IPR011545">
    <property type="entry name" value="DEAD/DEAH_box_helicase_dom"/>
</dbReference>
<evidence type="ECO:0000256" key="6">
    <source>
        <dbReference type="ARBA" id="ARBA00022763"/>
    </source>
</evidence>
<protein>
    <recommendedName>
        <fullName evidence="16">DNA helicase RecQ</fullName>
        <ecNumber evidence="16">5.6.2.4</ecNumber>
    </recommendedName>
</protein>
<dbReference type="Pfam" id="PF09382">
    <property type="entry name" value="RQC"/>
    <property type="match status" value="1"/>
</dbReference>
<evidence type="ECO:0000256" key="11">
    <source>
        <dbReference type="ARBA" id="ARBA00023125"/>
    </source>
</evidence>
<evidence type="ECO:0000256" key="12">
    <source>
        <dbReference type="ARBA" id="ARBA00023172"/>
    </source>
</evidence>
<comment type="cofactor">
    <cofactor evidence="2">
        <name>Zn(2+)</name>
        <dbReference type="ChEBI" id="CHEBI:29105"/>
    </cofactor>
</comment>
<dbReference type="Gene3D" id="3.40.50.300">
    <property type="entry name" value="P-loop containing nucleotide triphosphate hydrolases"/>
    <property type="match status" value="2"/>
</dbReference>
<dbReference type="InterPro" id="IPR018982">
    <property type="entry name" value="RQC_domain"/>
</dbReference>
<evidence type="ECO:0000256" key="3">
    <source>
        <dbReference type="ARBA" id="ARBA00005446"/>
    </source>
</evidence>
<dbReference type="OrthoDB" id="9763310at2"/>
<evidence type="ECO:0000256" key="1">
    <source>
        <dbReference type="ARBA" id="ARBA00001946"/>
    </source>
</evidence>
<dbReference type="SUPFAM" id="SSF52540">
    <property type="entry name" value="P-loop containing nucleoside triphosphate hydrolases"/>
    <property type="match status" value="1"/>
</dbReference>
<dbReference type="PANTHER" id="PTHR13710">
    <property type="entry name" value="DNA HELICASE RECQ FAMILY MEMBER"/>
    <property type="match status" value="1"/>
</dbReference>
<dbReference type="Pfam" id="PF00270">
    <property type="entry name" value="DEAD"/>
    <property type="match status" value="1"/>
</dbReference>
<dbReference type="EMBL" id="FQUM01000005">
    <property type="protein sequence ID" value="SHF38951.1"/>
    <property type="molecule type" value="Genomic_DNA"/>
</dbReference>
<comment type="similarity">
    <text evidence="3">Belongs to the helicase family. RecQ subfamily.</text>
</comment>
<reference evidence="20 21" key="1">
    <citation type="submission" date="2016-11" db="EMBL/GenBank/DDBJ databases">
        <authorList>
            <person name="Jaros S."/>
            <person name="Januszkiewicz K."/>
            <person name="Wedrychowicz H."/>
        </authorList>
    </citation>
    <scope>NUCLEOTIDE SEQUENCE [LARGE SCALE GENOMIC DNA]</scope>
    <source>
        <strain evidence="20 21">DSM 26910</strain>
    </source>
</reference>
<evidence type="ECO:0000256" key="2">
    <source>
        <dbReference type="ARBA" id="ARBA00001947"/>
    </source>
</evidence>
<dbReference type="Pfam" id="PF00271">
    <property type="entry name" value="Helicase_C"/>
    <property type="match status" value="1"/>
</dbReference>
<dbReference type="FunFam" id="3.40.50.300:FF:001051">
    <property type="entry name" value="ATP-dependent DNA helicase RecQ"/>
    <property type="match status" value="1"/>
</dbReference>
<evidence type="ECO:0000259" key="17">
    <source>
        <dbReference type="PROSITE" id="PS50967"/>
    </source>
</evidence>
<evidence type="ECO:0000256" key="7">
    <source>
        <dbReference type="ARBA" id="ARBA00022801"/>
    </source>
</evidence>
<name>A0A1M5B8R7_9BACT</name>
<evidence type="ECO:0000256" key="13">
    <source>
        <dbReference type="ARBA" id="ARBA00023204"/>
    </source>
</evidence>
<dbReference type="SUPFAM" id="SSF46785">
    <property type="entry name" value="Winged helix' DNA-binding domain"/>
    <property type="match status" value="1"/>
</dbReference>